<dbReference type="Pfam" id="PF16653">
    <property type="entry name" value="Sacchrp_dh_C"/>
    <property type="match status" value="1"/>
</dbReference>
<protein>
    <submittedName>
        <fullName evidence="4">Saccharopine dehydrogenase NADP-binding domain-containing protein</fullName>
    </submittedName>
</protein>
<organism evidence="4 5">
    <name type="scientific">Winogradskyella pelagia</name>
    <dbReference type="NCBI Taxonomy" id="2819984"/>
    <lineage>
        <taxon>Bacteria</taxon>
        <taxon>Pseudomonadati</taxon>
        <taxon>Bacteroidota</taxon>
        <taxon>Flavobacteriia</taxon>
        <taxon>Flavobacteriales</taxon>
        <taxon>Flavobacteriaceae</taxon>
        <taxon>Winogradskyella</taxon>
    </lineage>
</organism>
<dbReference type="PANTHER" id="PTHR11133">
    <property type="entry name" value="SACCHAROPINE DEHYDROGENASE"/>
    <property type="match status" value="1"/>
</dbReference>
<sequence length="454" mass="51671">MRKILVIGAGKSSSYLIKYFLDKSDSEELHIAIGDINIDNAKKLLGDHPNSEAIHLDIFNSEARSKAIASADIVVSMLPARFHIEVARDCIRHKKHMVTASYVSKEMQELNDEAESNELIFMNEIGVDPGIDHMSAMQVIDRIRDNGGKMILFESFTGGLVAPESDNNLWNYKFTWNPRNVVVAGQGGAAKFLQENQFKYIPYHRLFRRTEFLEIEGYGRFEAYANRDSLKYQHVYGLDHAKTLYRGTMRRVGFSRAWNVFVQLGMTDDSYIIEDSINMSYRDFVNSFLPYSPTDSVELKFRHALKLDQDDLIWDKFLELDLFNPNKKVGLEAATPAQILQKILMDSWTLSANDKDMIVMYHKFGYEKDGNKHQIDATMVVLGEDQTYTAMSKTVGLPVAIATLDILNGKIVTPGVQIPITKEVYSPILKELESYGVSFKEKEVPYLGYNPLNL</sequence>
<gene>
    <name evidence="4" type="ORF">J4050_14290</name>
</gene>
<dbReference type="InterPro" id="IPR032095">
    <property type="entry name" value="Sacchrp_dh-like_C"/>
</dbReference>
<evidence type="ECO:0000313" key="4">
    <source>
        <dbReference type="EMBL" id="MBO3117922.1"/>
    </source>
</evidence>
<dbReference type="RefSeq" id="WP_208155279.1">
    <property type="nucleotide sequence ID" value="NZ_JAGEVF010000014.1"/>
</dbReference>
<dbReference type="InterPro" id="IPR005097">
    <property type="entry name" value="Sacchrp_dh_NADP-bd"/>
</dbReference>
<dbReference type="PANTHER" id="PTHR11133:SF22">
    <property type="entry name" value="ALPHA-AMINOADIPIC SEMIALDEHYDE SYNTHASE, MITOCHONDRIAL"/>
    <property type="match status" value="1"/>
</dbReference>
<dbReference type="Gene3D" id="3.30.360.10">
    <property type="entry name" value="Dihydrodipicolinate Reductase, domain 2"/>
    <property type="match status" value="1"/>
</dbReference>
<dbReference type="InterPro" id="IPR036291">
    <property type="entry name" value="NAD(P)-bd_dom_sf"/>
</dbReference>
<evidence type="ECO:0000313" key="5">
    <source>
        <dbReference type="Proteomes" id="UP000676776"/>
    </source>
</evidence>
<dbReference type="Gene3D" id="3.40.50.720">
    <property type="entry name" value="NAD(P)-binding Rossmann-like Domain"/>
    <property type="match status" value="1"/>
</dbReference>
<dbReference type="Proteomes" id="UP000676776">
    <property type="component" value="Unassembled WGS sequence"/>
</dbReference>
<dbReference type="InterPro" id="IPR051168">
    <property type="entry name" value="AASS"/>
</dbReference>
<keyword evidence="5" id="KW-1185">Reference proteome</keyword>
<keyword evidence="1" id="KW-0560">Oxidoreductase</keyword>
<dbReference type="SUPFAM" id="SSF55347">
    <property type="entry name" value="Glyceraldehyde-3-phosphate dehydrogenase-like, C-terminal domain"/>
    <property type="match status" value="1"/>
</dbReference>
<feature type="domain" description="Saccharopine dehydrogenase NADP binding" evidence="2">
    <location>
        <begin position="4"/>
        <end position="120"/>
    </location>
</feature>
<evidence type="ECO:0000259" key="2">
    <source>
        <dbReference type="Pfam" id="PF03435"/>
    </source>
</evidence>
<evidence type="ECO:0000259" key="3">
    <source>
        <dbReference type="Pfam" id="PF16653"/>
    </source>
</evidence>
<proteinExistence type="predicted"/>
<feature type="domain" description="Saccharopine dehydrogenase-like C-terminal" evidence="3">
    <location>
        <begin position="126"/>
        <end position="437"/>
    </location>
</feature>
<dbReference type="Pfam" id="PF03435">
    <property type="entry name" value="Sacchrp_dh_NADP"/>
    <property type="match status" value="1"/>
</dbReference>
<name>A0ABS3T592_9FLAO</name>
<reference evidence="4 5" key="1">
    <citation type="submission" date="2021-03" db="EMBL/GenBank/DDBJ databases">
        <title>Winogradskyella sp. nov., isolated from costal sediment.</title>
        <authorList>
            <person name="Gao C."/>
        </authorList>
    </citation>
    <scope>NUCLEOTIDE SEQUENCE [LARGE SCALE GENOMIC DNA]</scope>
    <source>
        <strain evidence="4 5">DF17</strain>
    </source>
</reference>
<dbReference type="SUPFAM" id="SSF51735">
    <property type="entry name" value="NAD(P)-binding Rossmann-fold domains"/>
    <property type="match status" value="1"/>
</dbReference>
<comment type="caution">
    <text evidence="4">The sequence shown here is derived from an EMBL/GenBank/DDBJ whole genome shotgun (WGS) entry which is preliminary data.</text>
</comment>
<dbReference type="Gene3D" id="1.10.1870.10">
    <property type="entry name" value="Domain 3, Saccharopine reductase"/>
    <property type="match status" value="1"/>
</dbReference>
<dbReference type="EMBL" id="JAGEVF010000014">
    <property type="protein sequence ID" value="MBO3117922.1"/>
    <property type="molecule type" value="Genomic_DNA"/>
</dbReference>
<accession>A0ABS3T592</accession>
<evidence type="ECO:0000256" key="1">
    <source>
        <dbReference type="ARBA" id="ARBA00023002"/>
    </source>
</evidence>